<dbReference type="EMBL" id="SJZI01000019">
    <property type="protein sequence ID" value="TCJ15841.1"/>
    <property type="molecule type" value="Genomic_DNA"/>
</dbReference>
<dbReference type="AlphaFoldDB" id="A0A4R1BFB1"/>
<dbReference type="OrthoDB" id="9836231at2"/>
<evidence type="ECO:0000313" key="1">
    <source>
        <dbReference type="EMBL" id="TCJ15841.1"/>
    </source>
</evidence>
<sequence length="233" mass="25302">MIGIFKVADNPFDSVLISNDRLSTFASDAATRLRSTHPALADAIDGPQRTFSALLGKISVNNAVKQTGTEGLDVFLAELARYMTEAEAQVTVSLGRNSGAYQAIYPNKKQTYTRLTKTEAPARLDALKKVVEESGASLPADMRTRMAGFRAAWDDARASQNAAEGELSGSRSDRDTARATLEDALFVALLDLSKEFRKEPARLKNYFDHTLLDAPRHASLEHNDAAPVVSASE</sequence>
<evidence type="ECO:0000313" key="2">
    <source>
        <dbReference type="Proteomes" id="UP000295334"/>
    </source>
</evidence>
<keyword evidence="2" id="KW-1185">Reference proteome</keyword>
<name>A0A4R1BFB1_9BACT</name>
<protein>
    <submittedName>
        <fullName evidence="1">Uncharacterized protein</fullName>
    </submittedName>
</protein>
<dbReference type="Proteomes" id="UP000295334">
    <property type="component" value="Unassembled WGS sequence"/>
</dbReference>
<comment type="caution">
    <text evidence="1">The sequence shown here is derived from an EMBL/GenBank/DDBJ whole genome shotgun (WGS) entry which is preliminary data.</text>
</comment>
<accession>A0A4R1BFB1</accession>
<organism evidence="1 2">
    <name type="scientific">Flaviaesturariibacter flavus</name>
    <dbReference type="NCBI Taxonomy" id="2502780"/>
    <lineage>
        <taxon>Bacteria</taxon>
        <taxon>Pseudomonadati</taxon>
        <taxon>Bacteroidota</taxon>
        <taxon>Chitinophagia</taxon>
        <taxon>Chitinophagales</taxon>
        <taxon>Chitinophagaceae</taxon>
        <taxon>Flaviaestuariibacter</taxon>
    </lineage>
</organism>
<dbReference type="RefSeq" id="WP_131448528.1">
    <property type="nucleotide sequence ID" value="NZ_SJZI01000019.1"/>
</dbReference>
<proteinExistence type="predicted"/>
<gene>
    <name evidence="1" type="ORF">EPD60_07735</name>
</gene>
<reference evidence="1 2" key="1">
    <citation type="submission" date="2019-03" db="EMBL/GenBank/DDBJ databases">
        <authorList>
            <person name="Kim M.K.M."/>
        </authorList>
    </citation>
    <scope>NUCLEOTIDE SEQUENCE [LARGE SCALE GENOMIC DNA]</scope>
    <source>
        <strain evidence="1 2">17J68-12</strain>
    </source>
</reference>